<dbReference type="EMBL" id="PKPP01007169">
    <property type="protein sequence ID" value="PWA54155.1"/>
    <property type="molecule type" value="Genomic_DNA"/>
</dbReference>
<dbReference type="AlphaFoldDB" id="A0A2U1LYQ7"/>
<comment type="caution">
    <text evidence="1">The sequence shown here is derived from an EMBL/GenBank/DDBJ whole genome shotgun (WGS) entry which is preliminary data.</text>
</comment>
<gene>
    <name evidence="1" type="ORF">CTI12_AA438270</name>
</gene>
<evidence type="ECO:0000313" key="1">
    <source>
        <dbReference type="EMBL" id="PWA54155.1"/>
    </source>
</evidence>
<proteinExistence type="predicted"/>
<accession>A0A2U1LYQ7</accession>
<keyword evidence="2" id="KW-1185">Reference proteome</keyword>
<organism evidence="1 2">
    <name type="scientific">Artemisia annua</name>
    <name type="common">Sweet wormwood</name>
    <dbReference type="NCBI Taxonomy" id="35608"/>
    <lineage>
        <taxon>Eukaryota</taxon>
        <taxon>Viridiplantae</taxon>
        <taxon>Streptophyta</taxon>
        <taxon>Embryophyta</taxon>
        <taxon>Tracheophyta</taxon>
        <taxon>Spermatophyta</taxon>
        <taxon>Magnoliopsida</taxon>
        <taxon>eudicotyledons</taxon>
        <taxon>Gunneridae</taxon>
        <taxon>Pentapetalae</taxon>
        <taxon>asterids</taxon>
        <taxon>campanulids</taxon>
        <taxon>Asterales</taxon>
        <taxon>Asteraceae</taxon>
        <taxon>Asteroideae</taxon>
        <taxon>Anthemideae</taxon>
        <taxon>Artemisiinae</taxon>
        <taxon>Artemisia</taxon>
    </lineage>
</organism>
<dbReference type="Proteomes" id="UP000245207">
    <property type="component" value="Unassembled WGS sequence"/>
</dbReference>
<name>A0A2U1LYQ7_ARTAN</name>
<sequence length="87" mass="9729">MKLYYRVGTEEVSRLLTGLNCGKPLERLPVVESVKGLSAQHDFDIHVVVNGSCIHVILNDCIKVNWVGIGQLAKTDPQKLKKEQTQE</sequence>
<evidence type="ECO:0000313" key="2">
    <source>
        <dbReference type="Proteomes" id="UP000245207"/>
    </source>
</evidence>
<dbReference type="OrthoDB" id="187139at2759"/>
<protein>
    <submittedName>
        <fullName evidence="1">Beta-ureidopropionase</fullName>
    </submittedName>
</protein>
<reference evidence="1 2" key="1">
    <citation type="journal article" date="2018" name="Mol. Plant">
        <title>The genome of Artemisia annua provides insight into the evolution of Asteraceae family and artemisinin biosynthesis.</title>
        <authorList>
            <person name="Shen Q."/>
            <person name="Zhang L."/>
            <person name="Liao Z."/>
            <person name="Wang S."/>
            <person name="Yan T."/>
            <person name="Shi P."/>
            <person name="Liu M."/>
            <person name="Fu X."/>
            <person name="Pan Q."/>
            <person name="Wang Y."/>
            <person name="Lv Z."/>
            <person name="Lu X."/>
            <person name="Zhang F."/>
            <person name="Jiang W."/>
            <person name="Ma Y."/>
            <person name="Chen M."/>
            <person name="Hao X."/>
            <person name="Li L."/>
            <person name="Tang Y."/>
            <person name="Lv G."/>
            <person name="Zhou Y."/>
            <person name="Sun X."/>
            <person name="Brodelius P.E."/>
            <person name="Rose J.K.C."/>
            <person name="Tang K."/>
        </authorList>
    </citation>
    <scope>NUCLEOTIDE SEQUENCE [LARGE SCALE GENOMIC DNA]</scope>
    <source>
        <strain evidence="2">cv. Huhao1</strain>
        <tissue evidence="1">Leaf</tissue>
    </source>
</reference>